<comment type="caution">
    <text evidence="1">The sequence shown here is derived from an EMBL/GenBank/DDBJ whole genome shotgun (WGS) entry which is preliminary data.</text>
</comment>
<accession>A0ABW9QQH8</accession>
<sequence length="343" mass="36886">MATVPLTALLSWAWIAAVMEVDNAVEAAGADHVGRLFKISFPMWANALRLVDDEGIAAAELGRRAGAACNLGGLERWGWVSVGGGAGRRAGYGTSRGLRADTVIAPTRAGRYARRLFPEIVGIVEQRWRDRFGAEAVDMLRDRLSIGVRAVPWSPPEVHPSDGFITHVTGGGDSPQDAPLVVLLGQRLTQRTVQEESSLPVSLPLAANLLRVVDGEQVAVVDLPARTGLSKEAIAMAVGNLSRRRLAAVNPDRTISLTAKGRTALQAYRDSALRRGDGDDLREALEDLLHDTTAIAAGLRPPEGCWRSRRPHLARTARLLADPTGNLPWQPMVLHRGGWPDGS</sequence>
<proteinExistence type="predicted"/>
<keyword evidence="2" id="KW-1185">Reference proteome</keyword>
<dbReference type="InterPro" id="IPR036390">
    <property type="entry name" value="WH_DNA-bd_sf"/>
</dbReference>
<dbReference type="InterPro" id="IPR036388">
    <property type="entry name" value="WH-like_DNA-bd_sf"/>
</dbReference>
<dbReference type="SUPFAM" id="SSF46785">
    <property type="entry name" value="Winged helix' DNA-binding domain"/>
    <property type="match status" value="1"/>
</dbReference>
<evidence type="ECO:0000313" key="1">
    <source>
        <dbReference type="EMBL" id="MST31953.1"/>
    </source>
</evidence>
<evidence type="ECO:0008006" key="3">
    <source>
        <dbReference type="Google" id="ProtNLM"/>
    </source>
</evidence>
<dbReference type="Proteomes" id="UP000437736">
    <property type="component" value="Unassembled WGS sequence"/>
</dbReference>
<dbReference type="Gene3D" id="1.10.10.10">
    <property type="entry name" value="Winged helix-like DNA-binding domain superfamily/Winged helix DNA-binding domain"/>
    <property type="match status" value="1"/>
</dbReference>
<dbReference type="EMBL" id="WJHE01000185">
    <property type="protein sequence ID" value="MST31953.1"/>
    <property type="molecule type" value="Genomic_DNA"/>
</dbReference>
<gene>
    <name evidence="1" type="ORF">GHK86_04330</name>
</gene>
<reference evidence="1 2" key="1">
    <citation type="submission" date="2019-11" db="EMBL/GenBank/DDBJ databases">
        <title>Acidiferrimicrobium australis gen. nov., sp. nov., an acidophilic and obligately heterotrophic, member of the Actinobacteria that catalyses dissimilatory oxido- reduction of iron isolated from metal-rich acidic water in Chile.</title>
        <authorList>
            <person name="Gonzalez D."/>
            <person name="Huber K."/>
            <person name="Hedrich S."/>
            <person name="Rojas-Villalobos C."/>
            <person name="Quatrini R."/>
            <person name="Dinamarca M.A."/>
            <person name="Schwarz A."/>
            <person name="Canales C."/>
            <person name="Nancucheo I."/>
        </authorList>
    </citation>
    <scope>NUCLEOTIDE SEQUENCE [LARGE SCALE GENOMIC DNA]</scope>
    <source>
        <strain evidence="1 2">USS-CCA1</strain>
    </source>
</reference>
<name>A0ABW9QQH8_9ACTN</name>
<organism evidence="1 2">
    <name type="scientific">Acidiferrimicrobium australe</name>
    <dbReference type="NCBI Taxonomy" id="2664430"/>
    <lineage>
        <taxon>Bacteria</taxon>
        <taxon>Bacillati</taxon>
        <taxon>Actinomycetota</taxon>
        <taxon>Acidimicrobiia</taxon>
        <taxon>Acidimicrobiales</taxon>
        <taxon>Acidimicrobiaceae</taxon>
        <taxon>Acidiferrimicrobium</taxon>
    </lineage>
</organism>
<evidence type="ECO:0000313" key="2">
    <source>
        <dbReference type="Proteomes" id="UP000437736"/>
    </source>
</evidence>
<protein>
    <recommendedName>
        <fullName evidence="3">MarR family transcriptional regulator</fullName>
    </recommendedName>
</protein>